<dbReference type="InterPro" id="IPR036086">
    <property type="entry name" value="ParB/Sulfiredoxin_sf"/>
</dbReference>
<accession>A0ABQ1SKV1</accession>
<reference evidence="2" key="1">
    <citation type="journal article" date="2019" name="Int. J. Syst. Evol. Microbiol.">
        <title>The Global Catalogue of Microorganisms (GCM) 10K type strain sequencing project: providing services to taxonomists for standard genome sequencing and annotation.</title>
        <authorList>
            <consortium name="The Broad Institute Genomics Platform"/>
            <consortium name="The Broad Institute Genome Sequencing Center for Infectious Disease"/>
            <person name="Wu L."/>
            <person name="Ma J."/>
        </authorList>
    </citation>
    <scope>NUCLEOTIDE SEQUENCE [LARGE SCALE GENOMIC DNA]</scope>
    <source>
        <strain evidence="2">CGMCC 1.12931</strain>
    </source>
</reference>
<dbReference type="RefSeq" id="WP_188459226.1">
    <property type="nucleotide sequence ID" value="NZ_BMGM01000010.1"/>
</dbReference>
<evidence type="ECO:0000313" key="2">
    <source>
        <dbReference type="Proteomes" id="UP000599179"/>
    </source>
</evidence>
<organism evidence="1 2">
    <name type="scientific">Psychroflexus planctonicus</name>
    <dbReference type="NCBI Taxonomy" id="1526575"/>
    <lineage>
        <taxon>Bacteria</taxon>
        <taxon>Pseudomonadati</taxon>
        <taxon>Bacteroidota</taxon>
        <taxon>Flavobacteriia</taxon>
        <taxon>Flavobacteriales</taxon>
        <taxon>Flavobacteriaceae</taxon>
        <taxon>Psychroflexus</taxon>
    </lineage>
</organism>
<name>A0ABQ1SKV1_9FLAO</name>
<proteinExistence type="predicted"/>
<keyword evidence="2" id="KW-1185">Reference proteome</keyword>
<dbReference type="Proteomes" id="UP000599179">
    <property type="component" value="Unassembled WGS sequence"/>
</dbReference>
<evidence type="ECO:0008006" key="3">
    <source>
        <dbReference type="Google" id="ProtNLM"/>
    </source>
</evidence>
<sequence>MDEITTSTILKHLEKAKYKSTHDKLSIPIINRILKKMEYGIKFEPIRVNGNLIIDGHHRYVSSILASFNKLEVVSYPKTSATKEFKWSSVTFLDEEWDTKEKIKRLNEIDASYNNLTLKDVMALTD</sequence>
<protein>
    <recommendedName>
        <fullName evidence="3">ParB/Sulfiredoxin domain-containing protein</fullName>
    </recommendedName>
</protein>
<dbReference type="EMBL" id="BMGM01000010">
    <property type="protein sequence ID" value="GGE41874.1"/>
    <property type="molecule type" value="Genomic_DNA"/>
</dbReference>
<evidence type="ECO:0000313" key="1">
    <source>
        <dbReference type="EMBL" id="GGE41874.1"/>
    </source>
</evidence>
<comment type="caution">
    <text evidence="1">The sequence shown here is derived from an EMBL/GenBank/DDBJ whole genome shotgun (WGS) entry which is preliminary data.</text>
</comment>
<gene>
    <name evidence="1" type="ORF">GCM10010832_22400</name>
</gene>
<dbReference type="SUPFAM" id="SSF110849">
    <property type="entry name" value="ParB/Sulfiredoxin"/>
    <property type="match status" value="1"/>
</dbReference>